<organism evidence="2 3">
    <name type="scientific">Blastopirellula marina DSM 3645</name>
    <dbReference type="NCBI Taxonomy" id="314230"/>
    <lineage>
        <taxon>Bacteria</taxon>
        <taxon>Pseudomonadati</taxon>
        <taxon>Planctomycetota</taxon>
        <taxon>Planctomycetia</taxon>
        <taxon>Pirellulales</taxon>
        <taxon>Pirellulaceae</taxon>
        <taxon>Blastopirellula</taxon>
    </lineage>
</organism>
<evidence type="ECO:0000313" key="2">
    <source>
        <dbReference type="EMBL" id="EAQ80295.1"/>
    </source>
</evidence>
<proteinExistence type="predicted"/>
<protein>
    <submittedName>
        <fullName evidence="2">Uncharacterized protein</fullName>
    </submittedName>
</protein>
<feature type="region of interest" description="Disordered" evidence="1">
    <location>
        <begin position="1"/>
        <end position="24"/>
    </location>
</feature>
<feature type="region of interest" description="Disordered" evidence="1">
    <location>
        <begin position="85"/>
        <end position="109"/>
    </location>
</feature>
<dbReference type="RefSeq" id="WP_002651878.1">
    <property type="nucleotide sequence ID" value="NZ_CH672376.1"/>
</dbReference>
<feature type="compositionally biased region" description="Acidic residues" evidence="1">
    <location>
        <begin position="1"/>
        <end position="10"/>
    </location>
</feature>
<evidence type="ECO:0000256" key="1">
    <source>
        <dbReference type="SAM" id="MobiDB-lite"/>
    </source>
</evidence>
<comment type="caution">
    <text evidence="2">The sequence shown here is derived from an EMBL/GenBank/DDBJ whole genome shotgun (WGS) entry which is preliminary data.</text>
</comment>
<accession>A3ZTM9</accession>
<dbReference type="Proteomes" id="UP000004358">
    <property type="component" value="Unassembled WGS sequence"/>
</dbReference>
<reference evidence="2 3" key="1">
    <citation type="submission" date="2006-02" db="EMBL/GenBank/DDBJ databases">
        <authorList>
            <person name="Amann R."/>
            <person name="Ferriera S."/>
            <person name="Johnson J."/>
            <person name="Kravitz S."/>
            <person name="Halpern A."/>
            <person name="Remington K."/>
            <person name="Beeson K."/>
            <person name="Tran B."/>
            <person name="Rogers Y.-H."/>
            <person name="Friedman R."/>
            <person name="Venter J.C."/>
        </authorList>
    </citation>
    <scope>NUCLEOTIDE SEQUENCE [LARGE SCALE GENOMIC DNA]</scope>
    <source>
        <strain evidence="2 3">DSM 3645</strain>
    </source>
</reference>
<sequence length="109" mass="12092">MLQETDDDDDVQHQYSSTNDEFGDLVSEYDGLDTAYHQYDAAGTTDTLWNDDESVSDLHENEMGLRTRFINDGYSIDEAMQATLAKSMSSSQANEASLPDATAAPNDQR</sequence>
<feature type="compositionally biased region" description="Polar residues" evidence="1">
    <location>
        <begin position="85"/>
        <end position="95"/>
    </location>
</feature>
<gene>
    <name evidence="2" type="ORF">DSM3645_19903</name>
</gene>
<dbReference type="AlphaFoldDB" id="A3ZTM9"/>
<dbReference type="EMBL" id="AANZ01000010">
    <property type="protein sequence ID" value="EAQ80295.1"/>
    <property type="molecule type" value="Genomic_DNA"/>
</dbReference>
<dbReference type="HOGENOM" id="CLU_2178722_0_0_0"/>
<name>A3ZTM9_9BACT</name>
<evidence type="ECO:0000313" key="3">
    <source>
        <dbReference type="Proteomes" id="UP000004358"/>
    </source>
</evidence>